<dbReference type="PANTHER" id="PTHR12428:SF65">
    <property type="entry name" value="CYTOCHROME C OXIDASE ASSEMBLY PROTEIN COX18, MITOCHONDRIAL"/>
    <property type="match status" value="1"/>
</dbReference>
<proteinExistence type="inferred from homology"/>
<dbReference type="PRINTS" id="PR00701">
    <property type="entry name" value="60KDINNERMP"/>
</dbReference>
<name>A0ABV3RNY0_9RHOB</name>
<evidence type="ECO:0000256" key="13">
    <source>
        <dbReference type="HAMAP-Rule" id="MF_01810"/>
    </source>
</evidence>
<dbReference type="RefSeq" id="WP_367877496.1">
    <property type="nucleotide sequence ID" value="NZ_JBFNXX010000005.1"/>
</dbReference>
<feature type="region of interest" description="Disordered" evidence="14">
    <location>
        <begin position="34"/>
        <end position="65"/>
    </location>
</feature>
<dbReference type="NCBIfam" id="TIGR03592">
    <property type="entry name" value="yidC_oxa1_cterm"/>
    <property type="match status" value="1"/>
</dbReference>
<evidence type="ECO:0000256" key="14">
    <source>
        <dbReference type="SAM" id="MobiDB-lite"/>
    </source>
</evidence>
<dbReference type="Pfam" id="PF02096">
    <property type="entry name" value="60KD_IMP"/>
    <property type="match status" value="1"/>
</dbReference>
<keyword evidence="7 13" id="KW-0653">Protein transport</keyword>
<dbReference type="CDD" id="cd19961">
    <property type="entry name" value="EcYidC-like_peri"/>
    <property type="match status" value="1"/>
</dbReference>
<protein>
    <recommendedName>
        <fullName evidence="3 13">Membrane protein insertase YidC</fullName>
    </recommendedName>
    <alternativeName>
        <fullName evidence="12 13">Foldase YidC</fullName>
    </alternativeName>
    <alternativeName>
        <fullName evidence="11 13">Membrane integrase YidC</fullName>
    </alternativeName>
    <alternativeName>
        <fullName evidence="13">Membrane protein YidC</fullName>
    </alternativeName>
</protein>
<dbReference type="PANTHER" id="PTHR12428">
    <property type="entry name" value="OXA1"/>
    <property type="match status" value="1"/>
</dbReference>
<dbReference type="EMBL" id="JBFNXX010000005">
    <property type="protein sequence ID" value="MEW9919798.1"/>
    <property type="molecule type" value="Genomic_DNA"/>
</dbReference>
<evidence type="ECO:0000313" key="17">
    <source>
        <dbReference type="EMBL" id="MEW9919798.1"/>
    </source>
</evidence>
<evidence type="ECO:0000259" key="16">
    <source>
        <dbReference type="Pfam" id="PF14849"/>
    </source>
</evidence>
<feature type="domain" description="Membrane insertase YidC N-terminal" evidence="16">
    <location>
        <begin position="80"/>
        <end position="368"/>
    </location>
</feature>
<keyword evidence="18" id="KW-1185">Reference proteome</keyword>
<keyword evidence="8 13" id="KW-1133">Transmembrane helix</keyword>
<gene>
    <name evidence="13 17" type="primary">yidC</name>
    <name evidence="17" type="ORF">AB2B41_09295</name>
</gene>
<dbReference type="InterPro" id="IPR001708">
    <property type="entry name" value="YidC/ALB3/OXA1/COX18"/>
</dbReference>
<evidence type="ECO:0000256" key="10">
    <source>
        <dbReference type="ARBA" id="ARBA00023186"/>
    </source>
</evidence>
<evidence type="ECO:0000256" key="4">
    <source>
        <dbReference type="ARBA" id="ARBA00022448"/>
    </source>
</evidence>
<evidence type="ECO:0000313" key="18">
    <source>
        <dbReference type="Proteomes" id="UP001556098"/>
    </source>
</evidence>
<dbReference type="InterPro" id="IPR019998">
    <property type="entry name" value="Membr_insert_YidC"/>
</dbReference>
<keyword evidence="10 13" id="KW-0143">Chaperone</keyword>
<feature type="transmembrane region" description="Helical" evidence="13">
    <location>
        <begin position="442"/>
        <end position="462"/>
    </location>
</feature>
<dbReference type="InterPro" id="IPR047196">
    <property type="entry name" value="YidC_ALB_C"/>
</dbReference>
<evidence type="ECO:0000256" key="5">
    <source>
        <dbReference type="ARBA" id="ARBA00022475"/>
    </source>
</evidence>
<dbReference type="Gene3D" id="2.70.98.90">
    <property type="match status" value="1"/>
</dbReference>
<comment type="subunit">
    <text evidence="13">Interacts with the Sec translocase complex via SecD. Specifically interacts with transmembrane segments of nascent integral membrane proteins during membrane integration.</text>
</comment>
<evidence type="ECO:0000256" key="9">
    <source>
        <dbReference type="ARBA" id="ARBA00023136"/>
    </source>
</evidence>
<evidence type="ECO:0000256" key="7">
    <source>
        <dbReference type="ARBA" id="ARBA00022927"/>
    </source>
</evidence>
<dbReference type="NCBIfam" id="TIGR03593">
    <property type="entry name" value="yidC_nterm"/>
    <property type="match status" value="1"/>
</dbReference>
<evidence type="ECO:0000256" key="3">
    <source>
        <dbReference type="ARBA" id="ARBA00015325"/>
    </source>
</evidence>
<dbReference type="Proteomes" id="UP001556098">
    <property type="component" value="Unassembled WGS sequence"/>
</dbReference>
<feature type="transmembrane region" description="Helical" evidence="13">
    <location>
        <begin position="508"/>
        <end position="527"/>
    </location>
</feature>
<dbReference type="HAMAP" id="MF_01810">
    <property type="entry name" value="YidC_type1"/>
    <property type="match status" value="1"/>
</dbReference>
<evidence type="ECO:0000256" key="6">
    <source>
        <dbReference type="ARBA" id="ARBA00022692"/>
    </source>
</evidence>
<feature type="transmembrane region" description="Helical" evidence="13">
    <location>
        <begin position="7"/>
        <end position="26"/>
    </location>
</feature>
<evidence type="ECO:0000256" key="12">
    <source>
        <dbReference type="ARBA" id="ARBA00033342"/>
    </source>
</evidence>
<dbReference type="NCBIfam" id="NF002353">
    <property type="entry name" value="PRK01318.1-4"/>
    <property type="match status" value="1"/>
</dbReference>
<comment type="function">
    <text evidence="13">Required for the insertion and/or proper folding and/or complex formation of integral membrane proteins into the membrane. Involved in integration of membrane proteins that insert both dependently and independently of the Sec translocase complex, as well as at least some lipoproteins. Aids folding of multispanning membrane proteins.</text>
</comment>
<dbReference type="InterPro" id="IPR038221">
    <property type="entry name" value="YidC_periplasmic_sf"/>
</dbReference>
<keyword evidence="6 13" id="KW-0812">Transmembrane</keyword>
<evidence type="ECO:0000259" key="15">
    <source>
        <dbReference type="Pfam" id="PF02096"/>
    </source>
</evidence>
<feature type="compositionally biased region" description="Low complexity" evidence="14">
    <location>
        <begin position="36"/>
        <end position="65"/>
    </location>
</feature>
<comment type="caution">
    <text evidence="17">The sequence shown here is derived from an EMBL/GenBank/DDBJ whole genome shotgun (WGS) entry which is preliminary data.</text>
</comment>
<feature type="transmembrane region" description="Helical" evidence="13">
    <location>
        <begin position="379"/>
        <end position="399"/>
    </location>
</feature>
<dbReference type="InterPro" id="IPR028055">
    <property type="entry name" value="YidC/Oxa/ALB_C"/>
</dbReference>
<keyword evidence="9 13" id="KW-0472">Membrane</keyword>
<evidence type="ECO:0000256" key="11">
    <source>
        <dbReference type="ARBA" id="ARBA00033245"/>
    </source>
</evidence>
<reference evidence="17 18" key="1">
    <citation type="submission" date="2024-07" db="EMBL/GenBank/DDBJ databases">
        <title>Marimonas sp.nov., isolated from tidal-flat sediment.</title>
        <authorList>
            <person name="Jayan J.N."/>
            <person name="Lee S.S."/>
        </authorList>
    </citation>
    <scope>NUCLEOTIDE SEQUENCE [LARGE SCALE GENOMIC DNA]</scope>
    <source>
        <strain evidence="17 18">MJW-29</strain>
    </source>
</reference>
<sequence length="617" mass="67903">MDEQNKNLILATALSFVVILVWFVLFPPPEPDTPIDGTVQTTQGTPTDTAVPAAPAAGTAPAGVDAVSQSDSASIANAPRVQIDTPRLTGSISLVGGRIDDLKLKDYRTTLDEGAPIVTMLSPQGTVDAYYALQGWAAGTGLAPDAVPGPDTEWTLISGEALGVDSPITLSWDNGAGQVFGRTIAVDENYMFTMTQSVTNNGDAPVTLAPYGMIVQHTEPDDLENFFILHEGAVAIADEELIETDWEDIAEAEVNAKWGRQAIVQEGVTTGWVGFTDHFWQAILIPGAGQTFDQALTYDARSDIYRAVTRLPTQTVATGATSEISMQLFAGAKEWAILREYESAGVTKFIDSIDWGWFFFLTKPIFWLLHELNKLIGNMGWAIIGLTLIIKAVLFPLAYKSYVSMAKMKELQPQMEKLKEQAGDDRQKMQQGMMELYKKEKVNPAAGCLPILLQIPIFFSLYKVIFVTIELRHAPWFGVFRDLSAPDPTSIFNFYGLAPWDAPEPTSFMALIFIGILPLLLGISMWLQQKLNPAPTDPTQQMIFAWMPWVFMFMLGGFASGLVVYWIANNTITFTQQYLIMRSQGYKPDVLGNIRSSFKRKPKAANDVKEPAKKGGK</sequence>
<feature type="domain" description="Membrane insertase YidC/Oxa/ALB C-terminal" evidence="15">
    <location>
        <begin position="379"/>
        <end position="582"/>
    </location>
</feature>
<dbReference type="InterPro" id="IPR028053">
    <property type="entry name" value="Membr_insert_YidC_N"/>
</dbReference>
<dbReference type="PRINTS" id="PR01900">
    <property type="entry name" value="YIDCPROTEIN"/>
</dbReference>
<accession>A0ABV3RNY0</accession>
<evidence type="ECO:0000256" key="1">
    <source>
        <dbReference type="ARBA" id="ARBA00004429"/>
    </source>
</evidence>
<evidence type="ECO:0000256" key="8">
    <source>
        <dbReference type="ARBA" id="ARBA00022989"/>
    </source>
</evidence>
<comment type="subcellular location">
    <subcellularLocation>
        <location evidence="1">Cell inner membrane</location>
        <topology evidence="1">Multi-pass membrane protein</topology>
    </subcellularLocation>
    <subcellularLocation>
        <location evidence="13">Cell membrane</location>
        <topology evidence="13">Multi-pass membrane protein</topology>
    </subcellularLocation>
</comment>
<dbReference type="Pfam" id="PF14849">
    <property type="entry name" value="YidC_periplas"/>
    <property type="match status" value="1"/>
</dbReference>
<evidence type="ECO:0000256" key="2">
    <source>
        <dbReference type="ARBA" id="ARBA00010527"/>
    </source>
</evidence>
<feature type="transmembrane region" description="Helical" evidence="13">
    <location>
        <begin position="548"/>
        <end position="568"/>
    </location>
</feature>
<dbReference type="CDD" id="cd20070">
    <property type="entry name" value="5TM_YidC_Alb3"/>
    <property type="match status" value="1"/>
</dbReference>
<comment type="similarity">
    <text evidence="2 13">Belongs to the OXA1/ALB3/YidC family. Type 1 subfamily.</text>
</comment>
<organism evidence="17 18">
    <name type="scientific">Sulfitobacter sediminis</name>
    <dbReference type="NCBI Taxonomy" id="3234186"/>
    <lineage>
        <taxon>Bacteria</taxon>
        <taxon>Pseudomonadati</taxon>
        <taxon>Pseudomonadota</taxon>
        <taxon>Alphaproteobacteria</taxon>
        <taxon>Rhodobacterales</taxon>
        <taxon>Roseobacteraceae</taxon>
        <taxon>Sulfitobacter</taxon>
    </lineage>
</organism>
<keyword evidence="5 13" id="KW-1003">Cell membrane</keyword>
<keyword evidence="4 13" id="KW-0813">Transport</keyword>